<evidence type="ECO:0000256" key="3">
    <source>
        <dbReference type="ARBA" id="ARBA00005349"/>
    </source>
</evidence>
<dbReference type="EMBL" id="CP046415">
    <property type="protein sequence ID" value="QGT77909.1"/>
    <property type="molecule type" value="Genomic_DNA"/>
</dbReference>
<comment type="similarity">
    <text evidence="3">Belongs to the UbiH/COQ6 family.</text>
</comment>
<evidence type="ECO:0000313" key="10">
    <source>
        <dbReference type="Proteomes" id="UP000427716"/>
    </source>
</evidence>
<dbReference type="GO" id="GO:0006744">
    <property type="term" value="P:ubiquinone biosynthetic process"/>
    <property type="evidence" value="ECO:0007669"/>
    <property type="project" value="UniProtKB-UniPathway"/>
</dbReference>
<dbReference type="PANTHER" id="PTHR43876">
    <property type="entry name" value="UBIQUINONE BIOSYNTHESIS MONOOXYGENASE COQ6, MITOCHONDRIAL"/>
    <property type="match status" value="1"/>
</dbReference>
<evidence type="ECO:0000256" key="1">
    <source>
        <dbReference type="ARBA" id="ARBA00001974"/>
    </source>
</evidence>
<dbReference type="PRINTS" id="PR00420">
    <property type="entry name" value="RNGMNOXGNASE"/>
</dbReference>
<dbReference type="Proteomes" id="UP000427716">
    <property type="component" value="Chromosome"/>
</dbReference>
<reference evidence="9 10" key="1">
    <citation type="submission" date="2019-11" db="EMBL/GenBank/DDBJ databases">
        <authorList>
            <person name="Zhang J."/>
            <person name="Sun C."/>
        </authorList>
    </citation>
    <scope>NUCLEOTIDE SEQUENCE [LARGE SCALE GENOMIC DNA]</scope>
    <source>
        <strain evidence="10">sp2</strain>
    </source>
</reference>
<evidence type="ECO:0000259" key="8">
    <source>
        <dbReference type="Pfam" id="PF01494"/>
    </source>
</evidence>
<dbReference type="Gene3D" id="3.50.50.60">
    <property type="entry name" value="FAD/NAD(P)-binding domain"/>
    <property type="match status" value="2"/>
</dbReference>
<dbReference type="PANTHER" id="PTHR43876:SF8">
    <property type="entry name" value="2-OCTAPRENYL-6-METHOXYPHENOL HYDROXYLASE"/>
    <property type="match status" value="1"/>
</dbReference>
<dbReference type="RefSeq" id="WP_156227952.1">
    <property type="nucleotide sequence ID" value="NZ_CP046415.1"/>
</dbReference>
<keyword evidence="6" id="KW-0560">Oxidoreductase</keyword>
<dbReference type="UniPathway" id="UPA00232"/>
<dbReference type="InterPro" id="IPR010971">
    <property type="entry name" value="UbiH/COQ6"/>
</dbReference>
<dbReference type="GO" id="GO:0071949">
    <property type="term" value="F:FAD binding"/>
    <property type="evidence" value="ECO:0007669"/>
    <property type="project" value="InterPro"/>
</dbReference>
<dbReference type="InterPro" id="IPR002938">
    <property type="entry name" value="FAD-bd"/>
</dbReference>
<keyword evidence="10" id="KW-1185">Reference proteome</keyword>
<proteinExistence type="inferred from homology"/>
<evidence type="ECO:0000256" key="7">
    <source>
        <dbReference type="ARBA" id="ARBA00023033"/>
    </source>
</evidence>
<dbReference type="KEGG" id="ghl:GM160_02800"/>
<evidence type="ECO:0000256" key="6">
    <source>
        <dbReference type="ARBA" id="ARBA00023002"/>
    </source>
</evidence>
<protein>
    <submittedName>
        <fullName evidence="9">2-octaprenyl-6-methoxyphenyl hydroxylase</fullName>
    </submittedName>
</protein>
<gene>
    <name evidence="9" type="ORF">GM160_02800</name>
</gene>
<comment type="cofactor">
    <cofactor evidence="1">
        <name>FAD</name>
        <dbReference type="ChEBI" id="CHEBI:57692"/>
    </cofactor>
</comment>
<name>A0A6I6CV29_9GAMM</name>
<dbReference type="SUPFAM" id="SSF51905">
    <property type="entry name" value="FAD/NAD(P)-binding domain"/>
    <property type="match status" value="1"/>
</dbReference>
<dbReference type="GO" id="GO:0008681">
    <property type="term" value="F:2-octaprenyl-6-methoxyphenol hydroxylase activity"/>
    <property type="evidence" value="ECO:0007669"/>
    <property type="project" value="TreeGrafter"/>
</dbReference>
<dbReference type="Pfam" id="PF01494">
    <property type="entry name" value="FAD_binding_3"/>
    <property type="match status" value="1"/>
</dbReference>
<feature type="domain" description="FAD-binding" evidence="8">
    <location>
        <begin position="13"/>
        <end position="354"/>
    </location>
</feature>
<sequence>MTRDLDDRLPDFDADVMIVGGGMVGGVLARALAADGWSVEVVEPRRPDESASFDRRLTAVADAGWQYLDTLGLVDAPQAAAAERIREVRVFDRGHFGLTRITARSAGVEVLGYVMPNRALGERLESLLDGPPAGEGRVRYHRPARYRQHATDADGVSVEIHHDDDGTLTRRARLVVAADGAESAVRERADMAVTRREYDQVATVATAMPARAHGGVAYECFTTGGPLAVLPAAGGRVSLVWVARRAEAERLAGLDDAAFAEAVDEAFGHRLGGFSGLSPRGQYPLTLVTTNEPVADRLVVLGNAAHALHPVAGQGFNLCLRDIRDLARVLRADRGAPVDPGDPARLERYRSLRAADYRRTIGLTDGLVRGFSLDLPGLGHLRGGTLSFFDGLLPLKNRLVRATRGIA</sequence>
<keyword evidence="4" id="KW-0285">Flavoprotein</keyword>
<comment type="pathway">
    <text evidence="2">Cofactor biosynthesis; ubiquinone biosynthesis.</text>
</comment>
<evidence type="ECO:0000256" key="2">
    <source>
        <dbReference type="ARBA" id="ARBA00004749"/>
    </source>
</evidence>
<organism evidence="9 10">
    <name type="scientific">Guyparkeria halophila</name>
    <dbReference type="NCBI Taxonomy" id="47960"/>
    <lineage>
        <taxon>Bacteria</taxon>
        <taxon>Pseudomonadati</taxon>
        <taxon>Pseudomonadota</taxon>
        <taxon>Gammaproteobacteria</taxon>
        <taxon>Chromatiales</taxon>
        <taxon>Thioalkalibacteraceae</taxon>
        <taxon>Guyparkeria</taxon>
    </lineage>
</organism>
<dbReference type="NCBIfam" id="TIGR01988">
    <property type="entry name" value="Ubi-OHases"/>
    <property type="match status" value="1"/>
</dbReference>
<accession>A0A6I6CV29</accession>
<keyword evidence="7" id="KW-0503">Monooxygenase</keyword>
<dbReference type="InterPro" id="IPR036188">
    <property type="entry name" value="FAD/NAD-bd_sf"/>
</dbReference>
<keyword evidence="5" id="KW-0274">FAD</keyword>
<evidence type="ECO:0000256" key="5">
    <source>
        <dbReference type="ARBA" id="ARBA00022827"/>
    </source>
</evidence>
<dbReference type="InterPro" id="IPR051205">
    <property type="entry name" value="UbiH/COQ6_monooxygenase"/>
</dbReference>
<dbReference type="AlphaFoldDB" id="A0A6I6CV29"/>
<evidence type="ECO:0000313" key="9">
    <source>
        <dbReference type="EMBL" id="QGT77909.1"/>
    </source>
</evidence>
<evidence type="ECO:0000256" key="4">
    <source>
        <dbReference type="ARBA" id="ARBA00022630"/>
    </source>
</evidence>